<evidence type="ECO:0000313" key="2">
    <source>
        <dbReference type="Proteomes" id="UP000324015"/>
    </source>
</evidence>
<sequence>MRVRIVETEEYPVLYVKTEYVEVYPDQVYEIGQALMDEYRAADDAWRTIQGKLESVMKSRTPGGVGEGEGA</sequence>
<gene>
    <name evidence="1" type="ORF">DEJ49_33410</name>
</gene>
<organism evidence="1 2">
    <name type="scientific">Streptomyces venezuelae</name>
    <dbReference type="NCBI Taxonomy" id="54571"/>
    <lineage>
        <taxon>Bacteria</taxon>
        <taxon>Bacillati</taxon>
        <taxon>Actinomycetota</taxon>
        <taxon>Actinomycetes</taxon>
        <taxon>Kitasatosporales</taxon>
        <taxon>Streptomycetaceae</taxon>
        <taxon>Streptomyces</taxon>
    </lineage>
</organism>
<evidence type="ECO:0000313" key="1">
    <source>
        <dbReference type="EMBL" id="QES45239.1"/>
    </source>
</evidence>
<proteinExistence type="predicted"/>
<dbReference type="AlphaFoldDB" id="A0A5P2CWJ6"/>
<dbReference type="EMBL" id="CP029191">
    <property type="protein sequence ID" value="QES45239.1"/>
    <property type="molecule type" value="Genomic_DNA"/>
</dbReference>
<accession>A0A5P2CWJ6</accession>
<protein>
    <submittedName>
        <fullName evidence="1">Uncharacterized protein</fullName>
    </submittedName>
</protein>
<dbReference type="Proteomes" id="UP000324015">
    <property type="component" value="Chromosome"/>
</dbReference>
<name>A0A5P2CWJ6_STRVZ</name>
<reference evidence="1 2" key="1">
    <citation type="submission" date="2018-05" db="EMBL/GenBank/DDBJ databases">
        <title>Streptomyces venezuelae.</title>
        <authorList>
            <person name="Kim W."/>
            <person name="Lee N."/>
            <person name="Cho B.-K."/>
        </authorList>
    </citation>
    <scope>NUCLEOTIDE SEQUENCE [LARGE SCALE GENOMIC DNA]</scope>
    <source>
        <strain evidence="1 2">ATCC 14585</strain>
    </source>
</reference>